<keyword evidence="2" id="KW-1185">Reference proteome</keyword>
<accession>A0A9W8K3H8</accession>
<evidence type="ECO:0008006" key="3">
    <source>
        <dbReference type="Google" id="ProtNLM"/>
    </source>
</evidence>
<dbReference type="InterPro" id="IPR036047">
    <property type="entry name" value="F-box-like_dom_sf"/>
</dbReference>
<organism evidence="1 2">
    <name type="scientific">Agrocybe chaxingu</name>
    <dbReference type="NCBI Taxonomy" id="84603"/>
    <lineage>
        <taxon>Eukaryota</taxon>
        <taxon>Fungi</taxon>
        <taxon>Dikarya</taxon>
        <taxon>Basidiomycota</taxon>
        <taxon>Agaricomycotina</taxon>
        <taxon>Agaricomycetes</taxon>
        <taxon>Agaricomycetidae</taxon>
        <taxon>Agaricales</taxon>
        <taxon>Agaricineae</taxon>
        <taxon>Strophariaceae</taxon>
        <taxon>Agrocybe</taxon>
    </lineage>
</organism>
<evidence type="ECO:0000313" key="1">
    <source>
        <dbReference type="EMBL" id="KAJ3510319.1"/>
    </source>
</evidence>
<reference evidence="1" key="1">
    <citation type="submission" date="2022-07" db="EMBL/GenBank/DDBJ databases">
        <title>Genome Sequence of Agrocybe chaxingu.</title>
        <authorList>
            <person name="Buettner E."/>
        </authorList>
    </citation>
    <scope>NUCLEOTIDE SEQUENCE</scope>
    <source>
        <strain evidence="1">MP-N11</strain>
    </source>
</reference>
<dbReference type="Gene3D" id="1.20.1280.50">
    <property type="match status" value="1"/>
</dbReference>
<dbReference type="OrthoDB" id="3217549at2759"/>
<dbReference type="SUPFAM" id="SSF81383">
    <property type="entry name" value="F-box domain"/>
    <property type="match status" value="1"/>
</dbReference>
<sequence length="447" mass="51018">MKGATVDIQTLRDHNAMQPISRLPIELLCDIFTAYVDDPTRYRVDRPTPLVSRVSNADPTLLGQVCSHWRTVAINLPNLWSSIFIEKPAKTHIYLTQIWLERAAGQPLNITLWDSDDLQSMGCILTALASYSQFWKRLELRLPLDLVPHFWNLTKFPRICDMLGTLEIMPLGAVSPQLQQYDIGNPGWDRRYLRDIWSFFYTSPALHDIIWIGRFDDFLHDKTPYDQLQTVRLHSNQQYLDVQDAVGFIARFPKLHHLNTGVSFTSQHLSFKSSLPTAPVVMEHLHTLYLWARVSLSFAFSHLTLPALKDLTICSMSGGDLLLDHLTLKEFFHRSKCRLERLVYADDKLTNDDLNALLLLPELQSLRSLECTAKIQDSTIRALLARQSDGSSSILPLLESICFDACEATDGLLSMMVSSRKATLMKLDLRPEVEFGPIDAEMLQSYE</sequence>
<dbReference type="EMBL" id="JANKHO010000408">
    <property type="protein sequence ID" value="KAJ3510319.1"/>
    <property type="molecule type" value="Genomic_DNA"/>
</dbReference>
<name>A0A9W8K3H8_9AGAR</name>
<evidence type="ECO:0000313" key="2">
    <source>
        <dbReference type="Proteomes" id="UP001148786"/>
    </source>
</evidence>
<proteinExistence type="predicted"/>
<dbReference type="Proteomes" id="UP001148786">
    <property type="component" value="Unassembled WGS sequence"/>
</dbReference>
<dbReference type="AlphaFoldDB" id="A0A9W8K3H8"/>
<gene>
    <name evidence="1" type="ORF">NLJ89_g4746</name>
</gene>
<comment type="caution">
    <text evidence="1">The sequence shown here is derived from an EMBL/GenBank/DDBJ whole genome shotgun (WGS) entry which is preliminary data.</text>
</comment>
<protein>
    <recommendedName>
        <fullName evidence="3">F-box domain-containing protein</fullName>
    </recommendedName>
</protein>